<dbReference type="GO" id="GO:0106300">
    <property type="term" value="P:protein-DNA covalent cross-linking repair"/>
    <property type="evidence" value="ECO:0007669"/>
    <property type="project" value="InterPro"/>
</dbReference>
<dbReference type="InterPro" id="IPR003738">
    <property type="entry name" value="SRAP"/>
</dbReference>
<keyword evidence="10" id="KW-1185">Reference proteome</keyword>
<dbReference type="PANTHER" id="PTHR13604:SF0">
    <property type="entry name" value="ABASIC SITE PROCESSING PROTEIN HMCES"/>
    <property type="match status" value="1"/>
</dbReference>
<name>A0A1Y5RE10_9RHOB</name>
<dbReference type="OrthoDB" id="9782620at2"/>
<dbReference type="STRING" id="658057.SAMN04488032_101430"/>
<dbReference type="GO" id="GO:0008233">
    <property type="term" value="F:peptidase activity"/>
    <property type="evidence" value="ECO:0007669"/>
    <property type="project" value="UniProtKB-KW"/>
</dbReference>
<evidence type="ECO:0000313" key="10">
    <source>
        <dbReference type="Proteomes" id="UP000193307"/>
    </source>
</evidence>
<evidence type="ECO:0000256" key="1">
    <source>
        <dbReference type="ARBA" id="ARBA00008136"/>
    </source>
</evidence>
<keyword evidence="5" id="KW-0190">Covalent protein-DNA linkage</keyword>
<dbReference type="EC" id="3.4.-.-" evidence="8"/>
<dbReference type="RefSeq" id="WP_085847138.1">
    <property type="nucleotide sequence ID" value="NZ_FNZV01000001.1"/>
</dbReference>
<keyword evidence="3" id="KW-0227">DNA damage</keyword>
<keyword evidence="2 8" id="KW-0645">Protease</keyword>
<proteinExistence type="inferred from homology"/>
<dbReference type="Pfam" id="PF02586">
    <property type="entry name" value="SRAP"/>
    <property type="match status" value="1"/>
</dbReference>
<evidence type="ECO:0000256" key="2">
    <source>
        <dbReference type="ARBA" id="ARBA00022670"/>
    </source>
</evidence>
<dbReference type="Gene3D" id="3.90.1680.10">
    <property type="entry name" value="SOS response associated peptidase-like"/>
    <property type="match status" value="1"/>
</dbReference>
<dbReference type="Proteomes" id="UP000193307">
    <property type="component" value="Unassembled WGS sequence"/>
</dbReference>
<dbReference type="GO" id="GO:0003697">
    <property type="term" value="F:single-stranded DNA binding"/>
    <property type="evidence" value="ECO:0007669"/>
    <property type="project" value="InterPro"/>
</dbReference>
<comment type="similarity">
    <text evidence="1 8">Belongs to the SOS response-associated peptidase family.</text>
</comment>
<keyword evidence="7" id="KW-0456">Lyase</keyword>
<protein>
    <recommendedName>
        <fullName evidence="8">Abasic site processing protein</fullName>
        <ecNumber evidence="8">3.4.-.-</ecNumber>
    </recommendedName>
</protein>
<gene>
    <name evidence="9" type="primary">yedK</name>
    <name evidence="9" type="ORF">PAM7971_00217</name>
</gene>
<dbReference type="AlphaFoldDB" id="A0A1Y5RE10"/>
<accession>A0A1Y5RE10</accession>
<evidence type="ECO:0000256" key="8">
    <source>
        <dbReference type="RuleBase" id="RU364100"/>
    </source>
</evidence>
<dbReference type="GO" id="GO:0016829">
    <property type="term" value="F:lyase activity"/>
    <property type="evidence" value="ECO:0007669"/>
    <property type="project" value="UniProtKB-KW"/>
</dbReference>
<organism evidence="9 10">
    <name type="scientific">Pacificibacter marinus</name>
    <dbReference type="NCBI Taxonomy" id="658057"/>
    <lineage>
        <taxon>Bacteria</taxon>
        <taxon>Pseudomonadati</taxon>
        <taxon>Pseudomonadota</taxon>
        <taxon>Alphaproteobacteria</taxon>
        <taxon>Rhodobacterales</taxon>
        <taxon>Roseobacteraceae</taxon>
        <taxon>Pacificibacter</taxon>
    </lineage>
</organism>
<dbReference type="SUPFAM" id="SSF143081">
    <property type="entry name" value="BB1717-like"/>
    <property type="match status" value="1"/>
</dbReference>
<evidence type="ECO:0000313" key="9">
    <source>
        <dbReference type="EMBL" id="SLN14070.1"/>
    </source>
</evidence>
<evidence type="ECO:0000256" key="3">
    <source>
        <dbReference type="ARBA" id="ARBA00022763"/>
    </source>
</evidence>
<dbReference type="EMBL" id="FWFW01000001">
    <property type="protein sequence ID" value="SLN14070.1"/>
    <property type="molecule type" value="Genomic_DNA"/>
</dbReference>
<keyword evidence="4 8" id="KW-0378">Hydrolase</keyword>
<dbReference type="GO" id="GO:0006508">
    <property type="term" value="P:proteolysis"/>
    <property type="evidence" value="ECO:0007669"/>
    <property type="project" value="UniProtKB-KW"/>
</dbReference>
<evidence type="ECO:0000256" key="6">
    <source>
        <dbReference type="ARBA" id="ARBA00023125"/>
    </source>
</evidence>
<evidence type="ECO:0000256" key="4">
    <source>
        <dbReference type="ARBA" id="ARBA00022801"/>
    </source>
</evidence>
<evidence type="ECO:0000256" key="5">
    <source>
        <dbReference type="ARBA" id="ARBA00023124"/>
    </source>
</evidence>
<reference evidence="9 10" key="1">
    <citation type="submission" date="2017-03" db="EMBL/GenBank/DDBJ databases">
        <authorList>
            <person name="Afonso C.L."/>
            <person name="Miller P.J."/>
            <person name="Scott M.A."/>
            <person name="Spackman E."/>
            <person name="Goraichik I."/>
            <person name="Dimitrov K.M."/>
            <person name="Suarez D.L."/>
            <person name="Swayne D.E."/>
        </authorList>
    </citation>
    <scope>NUCLEOTIDE SEQUENCE [LARGE SCALE GENOMIC DNA]</scope>
    <source>
        <strain evidence="9 10">CECT 7971</strain>
    </source>
</reference>
<sequence>MCGRFSITQRNDTMCQMFGAVASNDLPDVPNFNVCPTNQIHVVYSAGDIRRLGAMRWGFAPSWYKALNDGPLLINARAETIADKPAFRDACRTQRCVIMMSGFYEWDRSGDEKQPWYISPAKADLFAFAGIWQDWNFGGERLKTCAMVTTQANAAMGKIHHRMPVFLAQKDWGLWLGEQGHGAAALMRPAAESVMQFHRVSKDVNSNRAFGPHLIAPV</sequence>
<keyword evidence="6" id="KW-0238">DNA-binding</keyword>
<dbReference type="InterPro" id="IPR036590">
    <property type="entry name" value="SRAP-like"/>
</dbReference>
<evidence type="ECO:0000256" key="7">
    <source>
        <dbReference type="ARBA" id="ARBA00023239"/>
    </source>
</evidence>
<dbReference type="PANTHER" id="PTHR13604">
    <property type="entry name" value="DC12-RELATED"/>
    <property type="match status" value="1"/>
</dbReference>